<dbReference type="SUPFAM" id="SSF51735">
    <property type="entry name" value="NAD(P)-binding Rossmann-fold domains"/>
    <property type="match status" value="1"/>
</dbReference>
<keyword evidence="4" id="KW-1185">Reference proteome</keyword>
<sequence length="251" mass="25776">MSDEKTGRLAGKVAVVTGAGSGIGYATALLFAREGARVVCADISGKEEEIVAEIGDGAVAVHVDVSRNDDVARMIETAEREFGGLDVLFNNAGFGGPRRPLAEFDEEIFDDIVAVNLKGVFLGMRHGIAAMLRTGGGSVVNTASVTGLVGMKNQAVYAAAKGGVVQLTRSAALDYATQGVRVNAICPGMVWTGLAGGEPGSAPPADLIPPQPMKRWGLPEELAAAALFLASDESSFVTGALLPVDGGYTAR</sequence>
<dbReference type="PRINTS" id="PR00080">
    <property type="entry name" value="SDRFAMILY"/>
</dbReference>
<accession>A0A1V2IJH6</accession>
<comment type="caution">
    <text evidence="3">The sequence shown here is derived from an EMBL/GenBank/DDBJ whole genome shotgun (WGS) entry which is preliminary data.</text>
</comment>
<dbReference type="OrthoDB" id="3214459at2"/>
<dbReference type="InterPro" id="IPR020904">
    <property type="entry name" value="Sc_DH/Rdtase_CS"/>
</dbReference>
<dbReference type="CDD" id="cd05233">
    <property type="entry name" value="SDR_c"/>
    <property type="match status" value="1"/>
</dbReference>
<keyword evidence="2" id="KW-0560">Oxidoreductase</keyword>
<dbReference type="Proteomes" id="UP000188929">
    <property type="component" value="Unassembled WGS sequence"/>
</dbReference>
<dbReference type="Gene3D" id="3.40.50.720">
    <property type="entry name" value="NAD(P)-binding Rossmann-like Domain"/>
    <property type="match status" value="1"/>
</dbReference>
<evidence type="ECO:0000313" key="4">
    <source>
        <dbReference type="Proteomes" id="UP000188929"/>
    </source>
</evidence>
<dbReference type="FunFam" id="3.40.50.720:FF:000084">
    <property type="entry name" value="Short-chain dehydrogenase reductase"/>
    <property type="match status" value="1"/>
</dbReference>
<dbReference type="GO" id="GO:0016491">
    <property type="term" value="F:oxidoreductase activity"/>
    <property type="evidence" value="ECO:0007669"/>
    <property type="project" value="UniProtKB-KW"/>
</dbReference>
<dbReference type="InterPro" id="IPR002347">
    <property type="entry name" value="SDR_fam"/>
</dbReference>
<dbReference type="RefSeq" id="WP_076812977.1">
    <property type="nucleotide sequence ID" value="NZ_MOMC01000005.1"/>
</dbReference>
<evidence type="ECO:0000313" key="3">
    <source>
        <dbReference type="EMBL" id="ONH33343.1"/>
    </source>
</evidence>
<dbReference type="PRINTS" id="PR00081">
    <property type="entry name" value="GDHRDH"/>
</dbReference>
<gene>
    <name evidence="3" type="ORF">BL253_01810</name>
</gene>
<dbReference type="Pfam" id="PF13561">
    <property type="entry name" value="adh_short_C2"/>
    <property type="match status" value="1"/>
</dbReference>
<evidence type="ECO:0000256" key="1">
    <source>
        <dbReference type="ARBA" id="ARBA00006484"/>
    </source>
</evidence>
<reference evidence="4" key="1">
    <citation type="submission" date="2016-10" db="EMBL/GenBank/DDBJ databases">
        <title>Frankia sp. NRRL B-16386 Genome sequencing.</title>
        <authorList>
            <person name="Ghodhbane-Gtari F."/>
            <person name="Swanson E."/>
            <person name="Gueddou A."/>
            <person name="Hezbri K."/>
            <person name="Ktari K."/>
            <person name="Nouioui I."/>
            <person name="Morris K."/>
            <person name="Simpson S."/>
            <person name="Abebe-Akele F."/>
            <person name="Thomas K."/>
            <person name="Gtari M."/>
            <person name="Tisa L.S."/>
        </authorList>
    </citation>
    <scope>NUCLEOTIDE SEQUENCE [LARGE SCALE GENOMIC DNA]</scope>
    <source>
        <strain evidence="4">NRRL B-16386</strain>
    </source>
</reference>
<dbReference type="PANTHER" id="PTHR24321:SF8">
    <property type="entry name" value="ESTRADIOL 17-BETA-DEHYDROGENASE 8-RELATED"/>
    <property type="match status" value="1"/>
</dbReference>
<dbReference type="NCBIfam" id="NF005559">
    <property type="entry name" value="PRK07231.1"/>
    <property type="match status" value="1"/>
</dbReference>
<comment type="similarity">
    <text evidence="1">Belongs to the short-chain dehydrogenases/reductases (SDR) family.</text>
</comment>
<evidence type="ECO:0000256" key="2">
    <source>
        <dbReference type="ARBA" id="ARBA00023002"/>
    </source>
</evidence>
<dbReference type="AlphaFoldDB" id="A0A1V2IJH6"/>
<dbReference type="InterPro" id="IPR036291">
    <property type="entry name" value="NAD(P)-bd_dom_sf"/>
</dbReference>
<organism evidence="3 4">
    <name type="scientific">Pseudofrankia asymbiotica</name>
    <dbReference type="NCBI Taxonomy" id="1834516"/>
    <lineage>
        <taxon>Bacteria</taxon>
        <taxon>Bacillati</taxon>
        <taxon>Actinomycetota</taxon>
        <taxon>Actinomycetes</taxon>
        <taxon>Frankiales</taxon>
        <taxon>Frankiaceae</taxon>
        <taxon>Pseudofrankia</taxon>
    </lineage>
</organism>
<protein>
    <submittedName>
        <fullName evidence="3">Short-chain dehydrogenase</fullName>
    </submittedName>
</protein>
<proteinExistence type="inferred from homology"/>
<dbReference type="PANTHER" id="PTHR24321">
    <property type="entry name" value="DEHYDROGENASES, SHORT CHAIN"/>
    <property type="match status" value="1"/>
</dbReference>
<name>A0A1V2IJH6_9ACTN</name>
<dbReference type="PROSITE" id="PS00061">
    <property type="entry name" value="ADH_SHORT"/>
    <property type="match status" value="1"/>
</dbReference>
<dbReference type="EMBL" id="MOMC01000005">
    <property type="protein sequence ID" value="ONH33343.1"/>
    <property type="molecule type" value="Genomic_DNA"/>
</dbReference>
<dbReference type="STRING" id="1834516.BL253_01810"/>